<accession>A0A4R5UGI3</accession>
<keyword evidence="4" id="KW-1185">Reference proteome</keyword>
<dbReference type="SUPFAM" id="SSF53756">
    <property type="entry name" value="UDP-Glycosyltransferase/glycogen phosphorylase"/>
    <property type="match status" value="1"/>
</dbReference>
<dbReference type="PANTHER" id="PTHR48043">
    <property type="entry name" value="EG:EG0003.4 PROTEIN-RELATED"/>
    <property type="match status" value="1"/>
</dbReference>
<dbReference type="OrthoDB" id="139086at2"/>
<name>A0A4R5UGI3_9HYPH</name>
<dbReference type="AlphaFoldDB" id="A0A4R5UGI3"/>
<organism evidence="3 4">
    <name type="scientific">Rhizobium deserti</name>
    <dbReference type="NCBI Taxonomy" id="2547961"/>
    <lineage>
        <taxon>Bacteria</taxon>
        <taxon>Pseudomonadati</taxon>
        <taxon>Pseudomonadota</taxon>
        <taxon>Alphaproteobacteria</taxon>
        <taxon>Hyphomicrobiales</taxon>
        <taxon>Rhizobiaceae</taxon>
        <taxon>Rhizobium/Agrobacterium group</taxon>
        <taxon>Rhizobium</taxon>
    </lineage>
</organism>
<evidence type="ECO:0000313" key="4">
    <source>
        <dbReference type="Proteomes" id="UP000295238"/>
    </source>
</evidence>
<sequence length="417" mass="45003">MHFALVCPPFKSHIAVFEAIGEELGRRGHRISFLVHKGAEQYVSAGFDVQPVEGTDERRLNAVITRASRPSGFLGILKTVHDTAVLTDAICRNAPAHIKALGVDAILGDQMEPAAGLVARHLGLPLILIACALPVERDVGIPLPFLPWPYDPSEEGIRRNRGGERIARLLLTEQRRMIRRWARGFGLQEPLEDLQTCLSRLATIAQTTVAFDFPRQNSDRNLHMVGPLRRESGGGEIPFAVDPDRPFIFMSLGTLQGHRYRLFRAAAMACRELDVQLLVAHCGGLTKKQEAALGATWVTDFAPQRAVLARADLCITHGGLNTVMDALEFGTPLLALPIAFDQPGVSARILHHGLGLRLSSRFLTAGKMKNAISTLLSDTGYAERARQVGTSIAVAGGLAKAVTIIEAAAGHGPGSAS</sequence>
<dbReference type="InterPro" id="IPR002213">
    <property type="entry name" value="UDP_glucos_trans"/>
</dbReference>
<evidence type="ECO:0000313" key="3">
    <source>
        <dbReference type="EMBL" id="TDK35023.1"/>
    </source>
</evidence>
<proteinExistence type="predicted"/>
<evidence type="ECO:0000256" key="1">
    <source>
        <dbReference type="ARBA" id="ARBA00022676"/>
    </source>
</evidence>
<gene>
    <name evidence="3" type="ORF">E2F50_12175</name>
</gene>
<dbReference type="EMBL" id="SMTL01000003">
    <property type="protein sequence ID" value="TDK35023.1"/>
    <property type="molecule type" value="Genomic_DNA"/>
</dbReference>
<dbReference type="PANTHER" id="PTHR48043:SF145">
    <property type="entry name" value="FI06409P-RELATED"/>
    <property type="match status" value="1"/>
</dbReference>
<dbReference type="Pfam" id="PF00201">
    <property type="entry name" value="UDPGT"/>
    <property type="match status" value="1"/>
</dbReference>
<evidence type="ECO:0000256" key="2">
    <source>
        <dbReference type="ARBA" id="ARBA00022679"/>
    </source>
</evidence>
<dbReference type="RefSeq" id="WP_133316446.1">
    <property type="nucleotide sequence ID" value="NZ_SMTL01000003.1"/>
</dbReference>
<dbReference type="Proteomes" id="UP000295238">
    <property type="component" value="Unassembled WGS sequence"/>
</dbReference>
<protein>
    <submittedName>
        <fullName evidence="3">Glycosyltransferase</fullName>
    </submittedName>
</protein>
<dbReference type="InterPro" id="IPR050271">
    <property type="entry name" value="UDP-glycosyltransferase"/>
</dbReference>
<dbReference type="GO" id="GO:0008194">
    <property type="term" value="F:UDP-glycosyltransferase activity"/>
    <property type="evidence" value="ECO:0007669"/>
    <property type="project" value="InterPro"/>
</dbReference>
<reference evidence="3 4" key="1">
    <citation type="submission" date="2019-03" db="EMBL/GenBank/DDBJ databases">
        <title>Rhizobium sp. nov., an bacterium isolated from biocrust in Mu Us Desert.</title>
        <authorList>
            <person name="Lixiong L."/>
        </authorList>
    </citation>
    <scope>NUCLEOTIDE SEQUENCE [LARGE SCALE GENOMIC DNA]</scope>
    <source>
        <strain evidence="3 4">SPY-1</strain>
    </source>
</reference>
<keyword evidence="2 3" id="KW-0808">Transferase</keyword>
<dbReference type="CDD" id="cd03784">
    <property type="entry name" value="GT1_Gtf-like"/>
    <property type="match status" value="1"/>
</dbReference>
<comment type="caution">
    <text evidence="3">The sequence shown here is derived from an EMBL/GenBank/DDBJ whole genome shotgun (WGS) entry which is preliminary data.</text>
</comment>
<keyword evidence="1" id="KW-0328">Glycosyltransferase</keyword>
<dbReference type="Gene3D" id="3.40.50.2000">
    <property type="entry name" value="Glycogen Phosphorylase B"/>
    <property type="match status" value="2"/>
</dbReference>